<dbReference type="InterPro" id="IPR045492">
    <property type="entry name" value="DUF6434"/>
</dbReference>
<keyword evidence="3" id="KW-1185">Reference proteome</keyword>
<reference evidence="2 3" key="1">
    <citation type="submission" date="2020-04" db="EMBL/GenBank/DDBJ databases">
        <title>Flammeovirga sp. SR4, a novel species isolated from seawater.</title>
        <authorList>
            <person name="Wang X."/>
        </authorList>
    </citation>
    <scope>NUCLEOTIDE SEQUENCE [LARGE SCALE GENOMIC DNA]</scope>
    <source>
        <strain evidence="2 3">ATCC 23126</strain>
    </source>
</reference>
<evidence type="ECO:0000313" key="3">
    <source>
        <dbReference type="Proteomes" id="UP000576082"/>
    </source>
</evidence>
<evidence type="ECO:0000313" key="2">
    <source>
        <dbReference type="EMBL" id="NME71598.1"/>
    </source>
</evidence>
<accession>A0A7X9RZG2</accession>
<evidence type="ECO:0000259" key="1">
    <source>
        <dbReference type="Pfam" id="PF20026"/>
    </source>
</evidence>
<protein>
    <recommendedName>
        <fullName evidence="1">DUF6434 domain-containing protein</fullName>
    </recommendedName>
</protein>
<dbReference type="Proteomes" id="UP000576082">
    <property type="component" value="Unassembled WGS sequence"/>
</dbReference>
<dbReference type="RefSeq" id="WP_169659812.1">
    <property type="nucleotide sequence ID" value="NZ_JABANE010000105.1"/>
</dbReference>
<proteinExistence type="predicted"/>
<name>A0A7X9RZG2_9BACT</name>
<sequence length="202" mass="23848">MDSRPILNKKITLKDFKEFYWLKEELVTFCRSEGLKTTGGKVEISERIEFYLKTGLVREGEKKKAPKSKFDWNTEVLSLQTIITDNYKNTENVRNFMLNHIGQHFKFNVKFMNWMKVNTGKSLADAVSEWKSICTKQKTTTEIKSISPQFEYNTYLRDFLVDNPTLKRDIGIKLWNIKKTLRGDTKYSKEDLKLLKKEIIIN</sequence>
<dbReference type="Pfam" id="PF18953">
    <property type="entry name" value="SAP_new25"/>
    <property type="match status" value="1"/>
</dbReference>
<feature type="domain" description="DUF6434" evidence="1">
    <location>
        <begin position="70"/>
        <end position="132"/>
    </location>
</feature>
<organism evidence="2 3">
    <name type="scientific">Flammeovirga aprica JL-4</name>
    <dbReference type="NCBI Taxonomy" id="694437"/>
    <lineage>
        <taxon>Bacteria</taxon>
        <taxon>Pseudomonadati</taxon>
        <taxon>Bacteroidota</taxon>
        <taxon>Cytophagia</taxon>
        <taxon>Cytophagales</taxon>
        <taxon>Flammeovirgaceae</taxon>
        <taxon>Flammeovirga</taxon>
    </lineage>
</organism>
<dbReference type="AlphaFoldDB" id="A0A7X9RZG2"/>
<gene>
    <name evidence="2" type="ORF">HHU12_26760</name>
</gene>
<dbReference type="Pfam" id="PF20026">
    <property type="entry name" value="DUF6434"/>
    <property type="match status" value="1"/>
</dbReference>
<comment type="caution">
    <text evidence="2">The sequence shown here is derived from an EMBL/GenBank/DDBJ whole genome shotgun (WGS) entry which is preliminary data.</text>
</comment>
<dbReference type="EMBL" id="JABANE010000105">
    <property type="protein sequence ID" value="NME71598.1"/>
    <property type="molecule type" value="Genomic_DNA"/>
</dbReference>